<keyword evidence="6" id="KW-0805">Transcription regulation</keyword>
<dbReference type="PANTHER" id="PTHR31602:SF10">
    <property type="entry name" value="GROWTH-REGULATING FACTOR 2"/>
    <property type="match status" value="1"/>
</dbReference>
<dbReference type="GO" id="GO:0032502">
    <property type="term" value="P:developmental process"/>
    <property type="evidence" value="ECO:0007669"/>
    <property type="project" value="InterPro"/>
</dbReference>
<evidence type="ECO:0000256" key="1">
    <source>
        <dbReference type="ARBA" id="ARBA00004123"/>
    </source>
</evidence>
<dbReference type="Proteomes" id="UP001231189">
    <property type="component" value="Unassembled WGS sequence"/>
</dbReference>
<evidence type="ECO:0000313" key="10">
    <source>
        <dbReference type="EMBL" id="KAK1603737.1"/>
    </source>
</evidence>
<evidence type="ECO:0000256" key="5">
    <source>
        <dbReference type="PROSITE-ProRule" id="PRU01002"/>
    </source>
</evidence>
<dbReference type="InterPro" id="IPR014978">
    <property type="entry name" value="Gln-Leu-Gln_QLQ"/>
</dbReference>
<keyword evidence="11" id="KW-1185">Reference proteome</keyword>
<comment type="similarity">
    <text evidence="2 6">Belongs to the GRF family.</text>
</comment>
<dbReference type="GO" id="GO:0005524">
    <property type="term" value="F:ATP binding"/>
    <property type="evidence" value="ECO:0007669"/>
    <property type="project" value="UniProtKB-UniRule"/>
</dbReference>
<feature type="domain" description="WRC" evidence="9">
    <location>
        <begin position="89"/>
        <end position="133"/>
    </location>
</feature>
<dbReference type="PROSITE" id="PS51666">
    <property type="entry name" value="QLQ"/>
    <property type="match status" value="1"/>
</dbReference>
<evidence type="ECO:0000259" key="9">
    <source>
        <dbReference type="PROSITE" id="PS51667"/>
    </source>
</evidence>
<keyword evidence="6" id="KW-0804">Transcription</keyword>
<dbReference type="GO" id="GO:0006351">
    <property type="term" value="P:DNA-templated transcription"/>
    <property type="evidence" value="ECO:0007669"/>
    <property type="project" value="UniProtKB-UniRule"/>
</dbReference>
<evidence type="ECO:0000256" key="2">
    <source>
        <dbReference type="ARBA" id="ARBA00008122"/>
    </source>
</evidence>
<dbReference type="Pfam" id="PF08879">
    <property type="entry name" value="WRC"/>
    <property type="match status" value="1"/>
</dbReference>
<dbReference type="GO" id="GO:0006355">
    <property type="term" value="P:regulation of DNA-templated transcription"/>
    <property type="evidence" value="ECO:0007669"/>
    <property type="project" value="InterPro"/>
</dbReference>
<evidence type="ECO:0000256" key="7">
    <source>
        <dbReference type="SAM" id="MobiDB-lite"/>
    </source>
</evidence>
<dbReference type="Pfam" id="PF08880">
    <property type="entry name" value="QLQ"/>
    <property type="match status" value="1"/>
</dbReference>
<dbReference type="PROSITE" id="PS51667">
    <property type="entry name" value="WRC"/>
    <property type="match status" value="1"/>
</dbReference>
<feature type="short sequence motif" description="Bipartite nuclear localization signal" evidence="5">
    <location>
        <begin position="122"/>
        <end position="129"/>
    </location>
</feature>
<evidence type="ECO:0000313" key="11">
    <source>
        <dbReference type="Proteomes" id="UP001231189"/>
    </source>
</evidence>
<keyword evidence="4 5" id="KW-0539">Nucleus</keyword>
<sequence length="317" mass="34813">MMLRGQAGGSGRCLFTASQWRELEHQALIYKYMAAGSQVPHELVIPLRHHDAAAVDTAPCLGSCFPPPQPSLGWGLYGMGAQYARKPEDPEPGRCRRTDGKKWRCSREAYGESKYCDRHMHRGKNRSRKPVEPMSSTSTVSSPAPAPPGATYRPSALSISPPVPADTPSSYGHYQTRPDTSAARAAAQLHLDAPSPPPSYHRYAQAQQQYCASPFFPSGGGGYGYAQSRQQQQEEAEAMARRRQHCLDLGADLSLDKPDAGAASSVTTEEKPLRRFFDECPRDDTSVDGRPWYMGHRDETLLSMSIPTTARYPNGGE</sequence>
<feature type="region of interest" description="Disordered" evidence="7">
    <location>
        <begin position="116"/>
        <end position="186"/>
    </location>
</feature>
<feature type="compositionally biased region" description="Basic residues" evidence="7">
    <location>
        <begin position="119"/>
        <end position="128"/>
    </location>
</feature>
<evidence type="ECO:0000256" key="4">
    <source>
        <dbReference type="ARBA" id="ARBA00023242"/>
    </source>
</evidence>
<gene>
    <name evidence="10" type="ORF">QYE76_027410</name>
</gene>
<dbReference type="InterPro" id="IPR014977">
    <property type="entry name" value="WRC_dom"/>
</dbReference>
<feature type="compositionally biased region" description="Polar residues" evidence="7">
    <location>
        <begin position="167"/>
        <end position="179"/>
    </location>
</feature>
<evidence type="ECO:0000256" key="6">
    <source>
        <dbReference type="RuleBase" id="RU367127"/>
    </source>
</evidence>
<protein>
    <recommendedName>
        <fullName evidence="6">Growth-regulating factor</fullName>
    </recommendedName>
</protein>
<comment type="subcellular location">
    <subcellularLocation>
        <location evidence="1 5 6">Nucleus</location>
    </subcellularLocation>
</comment>
<organism evidence="10 11">
    <name type="scientific">Lolium multiflorum</name>
    <name type="common">Italian ryegrass</name>
    <name type="synonym">Lolium perenne subsp. multiflorum</name>
    <dbReference type="NCBI Taxonomy" id="4521"/>
    <lineage>
        <taxon>Eukaryota</taxon>
        <taxon>Viridiplantae</taxon>
        <taxon>Streptophyta</taxon>
        <taxon>Embryophyta</taxon>
        <taxon>Tracheophyta</taxon>
        <taxon>Spermatophyta</taxon>
        <taxon>Magnoliopsida</taxon>
        <taxon>Liliopsida</taxon>
        <taxon>Poales</taxon>
        <taxon>Poaceae</taxon>
        <taxon>BOP clade</taxon>
        <taxon>Pooideae</taxon>
        <taxon>Poodae</taxon>
        <taxon>Poeae</taxon>
        <taxon>Poeae Chloroplast Group 2 (Poeae type)</taxon>
        <taxon>Loliodinae</taxon>
        <taxon>Loliinae</taxon>
        <taxon>Lolium</taxon>
    </lineage>
</organism>
<evidence type="ECO:0000259" key="8">
    <source>
        <dbReference type="PROSITE" id="PS51666"/>
    </source>
</evidence>
<feature type="short sequence motif" description="Bipartite nuclear localization signal" evidence="5">
    <location>
        <begin position="94"/>
        <end position="104"/>
    </location>
</feature>
<name>A0AAD8VDJ7_LOLMU</name>
<keyword evidence="3 6" id="KW-0010">Activator</keyword>
<dbReference type="PANTHER" id="PTHR31602">
    <property type="entry name" value="GROWTH-REGULATING FACTOR 5"/>
    <property type="match status" value="1"/>
</dbReference>
<accession>A0AAD8VDJ7</accession>
<comment type="function">
    <text evidence="6">Transcription activator.</text>
</comment>
<dbReference type="InterPro" id="IPR031137">
    <property type="entry name" value="GRF"/>
</dbReference>
<dbReference type="AlphaFoldDB" id="A0AAD8VDJ7"/>
<dbReference type="SMART" id="SM00951">
    <property type="entry name" value="QLQ"/>
    <property type="match status" value="1"/>
</dbReference>
<feature type="domain" description="QLQ" evidence="8">
    <location>
        <begin position="14"/>
        <end position="49"/>
    </location>
</feature>
<dbReference type="EMBL" id="JAUUTY010000007">
    <property type="protein sequence ID" value="KAK1603737.1"/>
    <property type="molecule type" value="Genomic_DNA"/>
</dbReference>
<comment type="caution">
    <text evidence="10">The sequence shown here is derived from an EMBL/GenBank/DDBJ whole genome shotgun (WGS) entry which is preliminary data.</text>
</comment>
<dbReference type="GO" id="GO:0005634">
    <property type="term" value="C:nucleus"/>
    <property type="evidence" value="ECO:0007669"/>
    <property type="project" value="UniProtKB-SubCell"/>
</dbReference>
<comment type="domain">
    <text evidence="6">The QLQ domain and WRC domain may be involved in protein-protein interaction and DNA-binding, respectively.</text>
</comment>
<proteinExistence type="inferred from homology"/>
<reference evidence="10" key="1">
    <citation type="submission" date="2023-07" db="EMBL/GenBank/DDBJ databases">
        <title>A chromosome-level genome assembly of Lolium multiflorum.</title>
        <authorList>
            <person name="Chen Y."/>
            <person name="Copetti D."/>
            <person name="Kolliker R."/>
            <person name="Studer B."/>
        </authorList>
    </citation>
    <scope>NUCLEOTIDE SEQUENCE</scope>
    <source>
        <strain evidence="10">02402/16</strain>
        <tissue evidence="10">Leaf</tissue>
    </source>
</reference>
<evidence type="ECO:0000256" key="3">
    <source>
        <dbReference type="ARBA" id="ARBA00023159"/>
    </source>
</evidence>
<feature type="compositionally biased region" description="Low complexity" evidence="7">
    <location>
        <begin position="133"/>
        <end position="143"/>
    </location>
</feature>